<protein>
    <submittedName>
        <fullName evidence="2">Zinc ribbon domain-containing protein</fullName>
    </submittedName>
</protein>
<keyword evidence="3" id="KW-1185">Reference proteome</keyword>
<proteinExistence type="predicted"/>
<evidence type="ECO:0000313" key="3">
    <source>
        <dbReference type="Proteomes" id="UP000632828"/>
    </source>
</evidence>
<dbReference type="NCBIfam" id="TIGR02605">
    <property type="entry name" value="CxxC_CxxC_SSSS"/>
    <property type="match status" value="1"/>
</dbReference>
<dbReference type="PANTHER" id="PTHR34404">
    <property type="entry name" value="REGULATORY PROTEIN, FMDB FAMILY"/>
    <property type="match status" value="1"/>
</dbReference>
<gene>
    <name evidence="2" type="ORF">ICT70_02390</name>
</gene>
<accession>A0A8J6UNH2</accession>
<dbReference type="RefSeq" id="WP_191153783.1">
    <property type="nucleotide sequence ID" value="NZ_JACWUN010000002.1"/>
</dbReference>
<feature type="domain" description="Putative regulatory protein FmdB zinc ribbon" evidence="1">
    <location>
        <begin position="1"/>
        <end position="41"/>
    </location>
</feature>
<evidence type="ECO:0000259" key="1">
    <source>
        <dbReference type="SMART" id="SM00834"/>
    </source>
</evidence>
<dbReference type="EMBL" id="JACWUN010000002">
    <property type="protein sequence ID" value="MBD1399509.1"/>
    <property type="molecule type" value="Genomic_DNA"/>
</dbReference>
<dbReference type="Proteomes" id="UP000632828">
    <property type="component" value="Unassembled WGS sequence"/>
</dbReference>
<dbReference type="AlphaFoldDB" id="A0A8J6UNH2"/>
<reference evidence="2" key="1">
    <citation type="submission" date="2020-09" db="EMBL/GenBank/DDBJ databases">
        <title>Pelobacter alkaliphilus sp. nov., a novel anaerobic arsenate-reducing bacterium from terrestrial mud volcano.</title>
        <authorList>
            <person name="Khomyakova M.A."/>
            <person name="Merkel A.Y."/>
            <person name="Slobodkin A.I."/>
        </authorList>
    </citation>
    <scope>NUCLEOTIDE SEQUENCE</scope>
    <source>
        <strain evidence="2">M08fum</strain>
    </source>
</reference>
<dbReference type="SMART" id="SM00834">
    <property type="entry name" value="CxxC_CXXC_SSSS"/>
    <property type="match status" value="1"/>
</dbReference>
<dbReference type="Pfam" id="PF09723">
    <property type="entry name" value="Zn_ribbon_8"/>
    <property type="match status" value="1"/>
</dbReference>
<dbReference type="InterPro" id="IPR013429">
    <property type="entry name" value="Regulatory_FmdB_Zinc_ribbon"/>
</dbReference>
<evidence type="ECO:0000313" key="2">
    <source>
        <dbReference type="EMBL" id="MBD1399509.1"/>
    </source>
</evidence>
<sequence length="87" mass="9033">MPVYEYQCEDCGHRFEVRQKFSDQPVSECVKCGGHAKKAISVAGFALKGGGWYQQGYNNAGAKAESCPAAGSAPGDSCAGCPKAVNG</sequence>
<name>A0A8J6UNH2_9BACT</name>
<dbReference type="PANTHER" id="PTHR34404:SF2">
    <property type="entry name" value="CONSERVED SERINE RICH PROTEIN"/>
    <property type="match status" value="1"/>
</dbReference>
<organism evidence="2 3">
    <name type="scientific">Pelovirga terrestris</name>
    <dbReference type="NCBI Taxonomy" id="2771352"/>
    <lineage>
        <taxon>Bacteria</taxon>
        <taxon>Pseudomonadati</taxon>
        <taxon>Thermodesulfobacteriota</taxon>
        <taxon>Desulfuromonadia</taxon>
        <taxon>Geobacterales</taxon>
        <taxon>Geobacteraceae</taxon>
        <taxon>Pelovirga</taxon>
    </lineage>
</organism>
<comment type="caution">
    <text evidence="2">The sequence shown here is derived from an EMBL/GenBank/DDBJ whole genome shotgun (WGS) entry which is preliminary data.</text>
</comment>